<dbReference type="PANTHER" id="PTHR35370:SF1">
    <property type="entry name" value="TYPE VI SECRETION SYSTEM COMPONENT TSSF1"/>
    <property type="match status" value="1"/>
</dbReference>
<dbReference type="PANTHER" id="PTHR35370">
    <property type="entry name" value="CYTOPLASMIC PROTEIN-RELATED-RELATED"/>
    <property type="match status" value="1"/>
</dbReference>
<name>A0A2A7SEH7_BURGA</name>
<dbReference type="AlphaFoldDB" id="A0A2A7SEH7"/>
<evidence type="ECO:0000313" key="1">
    <source>
        <dbReference type="EMBL" id="PEH42094.1"/>
    </source>
</evidence>
<comment type="caution">
    <text evidence="1">The sequence shown here is derived from an EMBL/GenBank/DDBJ whole genome shotgun (WGS) entry which is preliminary data.</text>
</comment>
<dbReference type="Pfam" id="PF05947">
    <property type="entry name" value="T6SS_TssF"/>
    <property type="match status" value="1"/>
</dbReference>
<protein>
    <submittedName>
        <fullName evidence="1">Type VI secretion system baseplate subunit TssF</fullName>
    </submittedName>
</protein>
<dbReference type="RefSeq" id="WP_098151885.1">
    <property type="nucleotide sequence ID" value="NZ_CADEQK010000001.1"/>
</dbReference>
<reference evidence="2" key="1">
    <citation type="submission" date="2017-09" db="EMBL/GenBank/DDBJ databases">
        <title>FDA dAtabase for Regulatory Grade micrObial Sequences (FDA-ARGOS): Supporting development and validation of Infectious Disease Dx tests.</title>
        <authorList>
            <person name="Minogue T."/>
            <person name="Wolcott M."/>
            <person name="Wasieloski L."/>
            <person name="Aguilar W."/>
            <person name="Moore D."/>
            <person name="Tallon L."/>
            <person name="Sadzewicz L."/>
            <person name="Ott S."/>
            <person name="Zhao X."/>
            <person name="Nagaraj S."/>
            <person name="Vavikolanu K."/>
            <person name="Aluvathingal J."/>
            <person name="Nadendla S."/>
            <person name="Sichtig H."/>
        </authorList>
    </citation>
    <scope>NUCLEOTIDE SEQUENCE [LARGE SCALE GENOMIC DNA]</scope>
    <source>
        <strain evidence="2">FDAARGOS_390</strain>
    </source>
</reference>
<dbReference type="PIRSF" id="PIRSF028304">
    <property type="entry name" value="UCP028304"/>
    <property type="match status" value="1"/>
</dbReference>
<sequence length="628" mass="68757">MDHHLLPHFEHERALFARALTDFANRYPKIATRLGIHGGHTDDPYLERLIQKFSLLAARLDSKLADSYPEFTEALLSLVHPHHLRSVPSCAIARFDPRAMVGQLSEPRIVRHGAMLNMSEAPVRFRSIYDVTLTPLQIRDARYTPATHAPTSVVLPANATGIVSITFGSAAGSLASAICDDPVRIHLRGDRPLLAATLDALLLHATKAYVEVDQGRKWTSLSSVPFSCVGFGDTERLLPPGETHAGSAKALRYLLEYFTFPELFDFVDLDLGYVSRAAKAPEARLLSLHVVLRETPAESPAAQALASLDVDTFELFCTPLVNLFKRPAIPITLQQDLAYPVTPVPLEKRAPLDVYSIDTVHLGEPTINENAKPKTAAADDPPRVLTPAAPYQAFSHGREPDPSHVYWIAFRAHAPGRADFPVTMLSLVDLDGRPTHPKLRQVDVMTTATNHDLPSRIPIGKASGDLRLEDEPLGCPIRLITRPTPPSALPREDDAPWHLLSALSPHPTDLTRDGLPALKAILKLHASRSNAFAQRCIEAIANLDHKPASRCLSLARQSSSLARGIEIRLALDETALRGTSLVVFTRLLARFFALYAPAGNYVQLVVHAAETGKELSRGEALQGTQPLL</sequence>
<organism evidence="1 2">
    <name type="scientific">Burkholderia gladioli</name>
    <name type="common">Pseudomonas marginata</name>
    <name type="synonym">Phytomonas marginata</name>
    <dbReference type="NCBI Taxonomy" id="28095"/>
    <lineage>
        <taxon>Bacteria</taxon>
        <taxon>Pseudomonadati</taxon>
        <taxon>Pseudomonadota</taxon>
        <taxon>Betaproteobacteria</taxon>
        <taxon>Burkholderiales</taxon>
        <taxon>Burkholderiaceae</taxon>
        <taxon>Burkholderia</taxon>
    </lineage>
</organism>
<proteinExistence type="predicted"/>
<dbReference type="NCBIfam" id="TIGR03359">
    <property type="entry name" value="VI_chp_6"/>
    <property type="match status" value="1"/>
</dbReference>
<gene>
    <name evidence="1" type="primary">vasA</name>
    <name evidence="1" type="ORF">CRM94_08045</name>
</gene>
<dbReference type="Proteomes" id="UP000220629">
    <property type="component" value="Unassembled WGS sequence"/>
</dbReference>
<dbReference type="InterPro" id="IPR010272">
    <property type="entry name" value="T6SS_TssF"/>
</dbReference>
<dbReference type="EMBL" id="PDDY01000001">
    <property type="protein sequence ID" value="PEH42094.1"/>
    <property type="molecule type" value="Genomic_DNA"/>
</dbReference>
<evidence type="ECO:0000313" key="2">
    <source>
        <dbReference type="Proteomes" id="UP000220629"/>
    </source>
</evidence>
<accession>A0A2A7SEH7</accession>